<feature type="binding site" description="axial binding residue" evidence="6">
    <location>
        <position position="500"/>
    </location>
    <ligand>
        <name>heme</name>
        <dbReference type="ChEBI" id="CHEBI:30413"/>
    </ligand>
    <ligandPart>
        <name>Fe</name>
        <dbReference type="ChEBI" id="CHEBI:18248"/>
    </ligandPart>
</feature>
<gene>
    <name evidence="8" type="ORF">WG66_12213</name>
</gene>
<dbReference type="PROSITE" id="PS00086">
    <property type="entry name" value="CYTOCHROME_P450"/>
    <property type="match status" value="1"/>
</dbReference>
<proteinExistence type="inferred from homology"/>
<keyword evidence="4 7" id="KW-0560">Oxidoreductase</keyword>
<evidence type="ECO:0000313" key="9">
    <source>
        <dbReference type="Proteomes" id="UP000054988"/>
    </source>
</evidence>
<dbReference type="InterPro" id="IPR017972">
    <property type="entry name" value="Cyt_P450_CS"/>
</dbReference>
<comment type="similarity">
    <text evidence="2 7">Belongs to the cytochrome P450 family.</text>
</comment>
<evidence type="ECO:0000256" key="2">
    <source>
        <dbReference type="ARBA" id="ARBA00010617"/>
    </source>
</evidence>
<dbReference type="InterPro" id="IPR036396">
    <property type="entry name" value="Cyt_P450_sf"/>
</dbReference>
<dbReference type="InterPro" id="IPR001128">
    <property type="entry name" value="Cyt_P450"/>
</dbReference>
<reference evidence="8 9" key="1">
    <citation type="submission" date="2015-12" db="EMBL/GenBank/DDBJ databases">
        <title>Draft genome sequence of Moniliophthora roreri, the causal agent of frosty pod rot of cacao.</title>
        <authorList>
            <person name="Aime M.C."/>
            <person name="Diaz-Valderrama J.R."/>
            <person name="Kijpornyongpan T."/>
            <person name="Phillips-Mora W."/>
        </authorList>
    </citation>
    <scope>NUCLEOTIDE SEQUENCE [LARGE SCALE GENOMIC DNA]</scope>
    <source>
        <strain evidence="8 9">MCA 2952</strain>
    </source>
</reference>
<evidence type="ECO:0008006" key="10">
    <source>
        <dbReference type="Google" id="ProtNLM"/>
    </source>
</evidence>
<dbReference type="Proteomes" id="UP000054988">
    <property type="component" value="Unassembled WGS sequence"/>
</dbReference>
<evidence type="ECO:0000256" key="6">
    <source>
        <dbReference type="PIRSR" id="PIRSR602401-1"/>
    </source>
</evidence>
<dbReference type="InterPro" id="IPR002401">
    <property type="entry name" value="Cyt_P450_E_grp-I"/>
</dbReference>
<dbReference type="eggNOG" id="KOG0158">
    <property type="taxonomic scope" value="Eukaryota"/>
</dbReference>
<keyword evidence="7" id="KW-0503">Monooxygenase</keyword>
<evidence type="ECO:0000256" key="5">
    <source>
        <dbReference type="ARBA" id="ARBA00023004"/>
    </source>
</evidence>
<name>A0A0W0FFV6_MONRR</name>
<dbReference type="GO" id="GO:0004497">
    <property type="term" value="F:monooxygenase activity"/>
    <property type="evidence" value="ECO:0007669"/>
    <property type="project" value="UniProtKB-KW"/>
</dbReference>
<sequence length="556" mass="63095">MNSRPPLGLGTDYEENKQGANPTSPLFLLPIFHMLEIQPHLLTYGAALLSVLYLLSNYVSNRDKRRKLDAIPSVGTTGIFSFVTDQFKFLLNARDIVQEGYEKYHGRPFKFRRLLNGWSVVLTSPNLIDEMRKAPDDVLSFQEALQDILQIEYTLGKSIHRDPYQVAVVRGALTRNIGTKFAQVQDEIVASFNELIPVQDDWVTVNLNSTIMQVVARTSNRFFSGLPLCRNSEYIASRCFCILYLSALAHYDQQDLNVKFTIQVVLSGQLIGLFPEFLKPIAGNLLTPVPASVKRAKEHLAPIIQERLAKDEEYGCDWAERPNDLLSWLLDEAKGYQRSLDDLVMRILTINFGAIHTTTMSVTTTISVLGVYPQYIPELRNEIEAVVAEHGWTKAAMGQMRKLDSFLKEVQRFTSYGVFGVERRTLQDFTFSDGTTVPKGVNIGVPVRAIHHDDRYFLNASKFDGFRFADLRLESGESIKHQMVTPTAEYFLFGNGRHACPGRFFAVNELKALIAHILLTYDLKLENEAAMPPVRWFGASGIQDDKTRVLFRKRRQ</sequence>
<keyword evidence="6 7" id="KW-0349">Heme</keyword>
<dbReference type="GO" id="GO:0005506">
    <property type="term" value="F:iron ion binding"/>
    <property type="evidence" value="ECO:0007669"/>
    <property type="project" value="InterPro"/>
</dbReference>
<evidence type="ECO:0000256" key="3">
    <source>
        <dbReference type="ARBA" id="ARBA00022723"/>
    </source>
</evidence>
<dbReference type="AlphaFoldDB" id="A0A0W0FFV6"/>
<evidence type="ECO:0000256" key="7">
    <source>
        <dbReference type="RuleBase" id="RU000461"/>
    </source>
</evidence>
<keyword evidence="3 6" id="KW-0479">Metal-binding</keyword>
<dbReference type="SUPFAM" id="SSF48264">
    <property type="entry name" value="Cytochrome P450"/>
    <property type="match status" value="1"/>
</dbReference>
<dbReference type="CDD" id="cd11041">
    <property type="entry name" value="CYP503A1-like"/>
    <property type="match status" value="1"/>
</dbReference>
<keyword evidence="5 6" id="KW-0408">Iron</keyword>
<dbReference type="Gene3D" id="1.10.630.10">
    <property type="entry name" value="Cytochrome P450"/>
    <property type="match status" value="1"/>
</dbReference>
<organism evidence="8 9">
    <name type="scientific">Moniliophthora roreri</name>
    <name type="common">Frosty pod rot fungus</name>
    <name type="synonym">Monilia roreri</name>
    <dbReference type="NCBI Taxonomy" id="221103"/>
    <lineage>
        <taxon>Eukaryota</taxon>
        <taxon>Fungi</taxon>
        <taxon>Dikarya</taxon>
        <taxon>Basidiomycota</taxon>
        <taxon>Agaricomycotina</taxon>
        <taxon>Agaricomycetes</taxon>
        <taxon>Agaricomycetidae</taxon>
        <taxon>Agaricales</taxon>
        <taxon>Marasmiineae</taxon>
        <taxon>Marasmiaceae</taxon>
        <taxon>Moniliophthora</taxon>
    </lineage>
</organism>
<comment type="caution">
    <text evidence="8">The sequence shown here is derived from an EMBL/GenBank/DDBJ whole genome shotgun (WGS) entry which is preliminary data.</text>
</comment>
<accession>A0A0W0FFV6</accession>
<dbReference type="EMBL" id="LATX01002006">
    <property type="protein sequence ID" value="KTB35212.1"/>
    <property type="molecule type" value="Genomic_DNA"/>
</dbReference>
<dbReference type="PANTHER" id="PTHR46206">
    <property type="entry name" value="CYTOCHROME P450"/>
    <property type="match status" value="1"/>
</dbReference>
<evidence type="ECO:0000313" key="8">
    <source>
        <dbReference type="EMBL" id="KTB35212.1"/>
    </source>
</evidence>
<dbReference type="GO" id="GO:0016705">
    <property type="term" value="F:oxidoreductase activity, acting on paired donors, with incorporation or reduction of molecular oxygen"/>
    <property type="evidence" value="ECO:0007669"/>
    <property type="project" value="InterPro"/>
</dbReference>
<dbReference type="Pfam" id="PF00067">
    <property type="entry name" value="p450"/>
    <property type="match status" value="1"/>
</dbReference>
<evidence type="ECO:0000256" key="1">
    <source>
        <dbReference type="ARBA" id="ARBA00001971"/>
    </source>
</evidence>
<comment type="cofactor">
    <cofactor evidence="1 6">
        <name>heme</name>
        <dbReference type="ChEBI" id="CHEBI:30413"/>
    </cofactor>
</comment>
<protein>
    <recommendedName>
        <fullName evidence="10">Cytochrome p450</fullName>
    </recommendedName>
</protein>
<dbReference type="GO" id="GO:0020037">
    <property type="term" value="F:heme binding"/>
    <property type="evidence" value="ECO:0007669"/>
    <property type="project" value="InterPro"/>
</dbReference>
<dbReference type="PRINTS" id="PR00463">
    <property type="entry name" value="EP450I"/>
</dbReference>
<evidence type="ECO:0000256" key="4">
    <source>
        <dbReference type="ARBA" id="ARBA00023002"/>
    </source>
</evidence>